<dbReference type="AlphaFoldDB" id="A0A705LZ77"/>
<protein>
    <submittedName>
        <fullName evidence="1">Resolvase</fullName>
    </submittedName>
</protein>
<evidence type="ECO:0000313" key="1">
    <source>
        <dbReference type="EMBL" id="HAC8673999.1"/>
    </source>
</evidence>
<name>A0A705LZ77_SALER</name>
<comment type="caution">
    <text evidence="1">The sequence shown here is derived from an EMBL/GenBank/DDBJ whole genome shotgun (WGS) entry which is preliminary data.</text>
</comment>
<reference evidence="1" key="2">
    <citation type="submission" date="2019-01" db="EMBL/GenBank/DDBJ databases">
        <authorList>
            <consortium name="NCBI Pathogen Detection Project"/>
        </authorList>
    </citation>
    <scope>NUCLEOTIDE SEQUENCE</scope>
    <source>
        <strain evidence="1">Monophasic variant of S.Typhimurium</strain>
    </source>
</reference>
<gene>
    <name evidence="1" type="ORF">G0I41_22115</name>
</gene>
<accession>A0A705LZ77</accession>
<feature type="non-terminal residue" evidence="1">
    <location>
        <position position="1"/>
    </location>
</feature>
<reference evidence="1" key="1">
    <citation type="journal article" date="2018" name="Genome Biol.">
        <title>SKESA: strategic k-mer extension for scrupulous assemblies.</title>
        <authorList>
            <person name="Souvorov A."/>
            <person name="Agarwala R."/>
            <person name="Lipman D.J."/>
        </authorList>
    </citation>
    <scope>NUCLEOTIDE SEQUENCE</scope>
    <source>
        <strain evidence="1">Monophasic variant of S.Typhimurium</strain>
    </source>
</reference>
<dbReference type="EMBL" id="DAAMXY010000028">
    <property type="protein sequence ID" value="HAC8673999.1"/>
    <property type="molecule type" value="Genomic_DNA"/>
</dbReference>
<proteinExistence type="predicted"/>
<sequence>KTKGCLIANFATVPKEVYEKCLV</sequence>
<organism evidence="1">
    <name type="scientific">Salmonella enterica</name>
    <name type="common">Salmonella choleraesuis</name>
    <dbReference type="NCBI Taxonomy" id="28901"/>
    <lineage>
        <taxon>Bacteria</taxon>
        <taxon>Pseudomonadati</taxon>
        <taxon>Pseudomonadota</taxon>
        <taxon>Gammaproteobacteria</taxon>
        <taxon>Enterobacterales</taxon>
        <taxon>Enterobacteriaceae</taxon>
        <taxon>Salmonella</taxon>
    </lineage>
</organism>